<evidence type="ECO:0000313" key="4">
    <source>
        <dbReference type="EMBL" id="CAF4967393.1"/>
    </source>
</evidence>
<dbReference type="Proteomes" id="UP000681967">
    <property type="component" value="Unassembled WGS sequence"/>
</dbReference>
<accession>A0A8S2YJX2</accession>
<reference evidence="1" key="1">
    <citation type="submission" date="2021-02" db="EMBL/GenBank/DDBJ databases">
        <authorList>
            <person name="Nowell W R."/>
        </authorList>
    </citation>
    <scope>NUCLEOTIDE SEQUENCE</scope>
</reference>
<comment type="caution">
    <text evidence="1">The sequence shown here is derived from an EMBL/GenBank/DDBJ whole genome shotgun (WGS) entry which is preliminary data.</text>
</comment>
<feature type="non-terminal residue" evidence="1">
    <location>
        <position position="57"/>
    </location>
</feature>
<gene>
    <name evidence="1" type="ORF">BYL167_LOCUS38800</name>
    <name evidence="2" type="ORF">BYL167_LOCUS44253</name>
    <name evidence="3" type="ORF">GIL414_LOCUS47177</name>
    <name evidence="4" type="ORF">GIL414_LOCUS55218</name>
</gene>
<dbReference type="EMBL" id="CAJOBJ010195517">
    <property type="protein sequence ID" value="CAF4967393.1"/>
    <property type="molecule type" value="Genomic_DNA"/>
</dbReference>
<evidence type="ECO:0000313" key="3">
    <source>
        <dbReference type="EMBL" id="CAF4801448.1"/>
    </source>
</evidence>
<dbReference type="AlphaFoldDB" id="A0A8S2YJX2"/>
<dbReference type="Proteomes" id="UP000681720">
    <property type="component" value="Unassembled WGS sequence"/>
</dbReference>
<evidence type="ECO:0000313" key="1">
    <source>
        <dbReference type="EMBL" id="CAF4568261.1"/>
    </source>
</evidence>
<evidence type="ECO:0000313" key="2">
    <source>
        <dbReference type="EMBL" id="CAF4705181.1"/>
    </source>
</evidence>
<organism evidence="1 5">
    <name type="scientific">Rotaria magnacalcarata</name>
    <dbReference type="NCBI Taxonomy" id="392030"/>
    <lineage>
        <taxon>Eukaryota</taxon>
        <taxon>Metazoa</taxon>
        <taxon>Spiralia</taxon>
        <taxon>Gnathifera</taxon>
        <taxon>Rotifera</taxon>
        <taxon>Eurotatoria</taxon>
        <taxon>Bdelloidea</taxon>
        <taxon>Philodinida</taxon>
        <taxon>Philodinidae</taxon>
        <taxon>Rotaria</taxon>
    </lineage>
</organism>
<proteinExistence type="predicted"/>
<dbReference type="EMBL" id="CAJOBH010091657">
    <property type="protein sequence ID" value="CAF4568261.1"/>
    <property type="molecule type" value="Genomic_DNA"/>
</dbReference>
<name>A0A8S2YJX2_9BILA</name>
<sequence>MVSVYFESRADELNGYAINILEQETTANHVIDKLLKQINKHDCFFWALFEVIIDQNL</sequence>
<dbReference type="EMBL" id="CAJOBJ010149980">
    <property type="protein sequence ID" value="CAF4801448.1"/>
    <property type="molecule type" value="Genomic_DNA"/>
</dbReference>
<evidence type="ECO:0000313" key="5">
    <source>
        <dbReference type="Proteomes" id="UP000681967"/>
    </source>
</evidence>
<protein>
    <submittedName>
        <fullName evidence="1">Uncharacterized protein</fullName>
    </submittedName>
</protein>
<dbReference type="EMBL" id="CAJOBH010119742">
    <property type="protein sequence ID" value="CAF4705181.1"/>
    <property type="molecule type" value="Genomic_DNA"/>
</dbReference>